<keyword evidence="2" id="KW-1185">Reference proteome</keyword>
<accession>A0A8H4PM12</accession>
<evidence type="ECO:0000313" key="1">
    <source>
        <dbReference type="EMBL" id="KAF4506228.1"/>
    </source>
</evidence>
<name>A0A8H4PM12_9HYPO</name>
<dbReference type="OrthoDB" id="4708870at2759"/>
<evidence type="ECO:0000313" key="2">
    <source>
        <dbReference type="Proteomes" id="UP000557566"/>
    </source>
</evidence>
<dbReference type="EMBL" id="JAAVMX010000007">
    <property type="protein sequence ID" value="KAF4506228.1"/>
    <property type="molecule type" value="Genomic_DNA"/>
</dbReference>
<reference evidence="1 2" key="1">
    <citation type="journal article" date="2020" name="Genome Biol. Evol.">
        <title>A new high-quality draft genome assembly of the Chinese cordyceps Ophiocordyceps sinensis.</title>
        <authorList>
            <person name="Shu R."/>
            <person name="Zhang J."/>
            <person name="Meng Q."/>
            <person name="Zhang H."/>
            <person name="Zhou G."/>
            <person name="Li M."/>
            <person name="Wu P."/>
            <person name="Zhao Y."/>
            <person name="Chen C."/>
            <person name="Qin Q."/>
        </authorList>
    </citation>
    <scope>NUCLEOTIDE SEQUENCE [LARGE SCALE GENOMIC DNA]</scope>
    <source>
        <strain evidence="1 2">IOZ07</strain>
    </source>
</reference>
<organism evidence="1 2">
    <name type="scientific">Ophiocordyceps sinensis</name>
    <dbReference type="NCBI Taxonomy" id="72228"/>
    <lineage>
        <taxon>Eukaryota</taxon>
        <taxon>Fungi</taxon>
        <taxon>Dikarya</taxon>
        <taxon>Ascomycota</taxon>
        <taxon>Pezizomycotina</taxon>
        <taxon>Sordariomycetes</taxon>
        <taxon>Hypocreomycetidae</taxon>
        <taxon>Hypocreales</taxon>
        <taxon>Ophiocordycipitaceae</taxon>
        <taxon>Ophiocordyceps</taxon>
    </lineage>
</organism>
<sequence length="429" mass="47065">MGGLAFSSGEKPLFTPRMPRPVYDAVKQRCTAVLGELYHYVGTPIEGPDKNDFGDVDMVVARPRDESSSSASIHDALDVIVAALGATRAIVFERAPSSLALPWPTAAMPVNADDTHGETERYVQVDVRICASPEALRWLLFKHAHGDIWNILGSLIRAYGLTVDEDALWLRVAEIEAVDRNRAKVLLSKDPDRVLDFLGLPPARFWEGQFACADDMYEYVALCRMFWVPRRCADDDAVAGGGADVGKLKSNDRRRLKQRPAFRRWVDDFVPRCRAAGRFSAPQTTRDAITSEALSRFDAEPAFTARRDAFLQERQALVIRDYVIKPAAAAAPVPGPPPAASAASADAVAATYRACLSKALRAIVLDDDGTYGVVPGETLRGADGLFVVERVEAFVARCRDEVGAVAMERHRQKYEAHRLARNNKAGGVK</sequence>
<protein>
    <submittedName>
        <fullName evidence="1">Uncharacterized protein</fullName>
    </submittedName>
</protein>
<dbReference type="AlphaFoldDB" id="A0A8H4PM12"/>
<comment type="caution">
    <text evidence="1">The sequence shown here is derived from an EMBL/GenBank/DDBJ whole genome shotgun (WGS) entry which is preliminary data.</text>
</comment>
<proteinExistence type="predicted"/>
<dbReference type="Proteomes" id="UP000557566">
    <property type="component" value="Unassembled WGS sequence"/>
</dbReference>
<gene>
    <name evidence="1" type="ORF">G6O67_006331</name>
</gene>